<dbReference type="Gene3D" id="3.40.309.10">
    <property type="entry name" value="Aldehyde Dehydrogenase, Chain A, domain 2"/>
    <property type="match status" value="1"/>
</dbReference>
<keyword evidence="2 6" id="KW-0560">Oxidoreductase</keyword>
<dbReference type="InterPro" id="IPR029510">
    <property type="entry name" value="Ald_DH_CS_GLU"/>
</dbReference>
<reference evidence="10" key="1">
    <citation type="journal article" date="2012" name="PLoS Genet.">
        <title>The genomes of the fungal plant pathogens Cladosporium fulvum and Dothistroma septosporum reveal adaptation to different hosts and lifestyles but also signatures of common ancestry.</title>
        <authorList>
            <person name="de Wit P.J.G.M."/>
            <person name="van der Burgt A."/>
            <person name="Oekmen B."/>
            <person name="Stergiopoulos I."/>
            <person name="Abd-Elsalam K.A."/>
            <person name="Aerts A.L."/>
            <person name="Bahkali A.H."/>
            <person name="Beenen H.G."/>
            <person name="Chettri P."/>
            <person name="Cox M.P."/>
            <person name="Datema E."/>
            <person name="de Vries R.P."/>
            <person name="Dhillon B."/>
            <person name="Ganley A.R."/>
            <person name="Griffiths S.A."/>
            <person name="Guo Y."/>
            <person name="Hamelin R.C."/>
            <person name="Henrissat B."/>
            <person name="Kabir M.S."/>
            <person name="Jashni M.K."/>
            <person name="Kema G."/>
            <person name="Klaubauf S."/>
            <person name="Lapidus A."/>
            <person name="Levasseur A."/>
            <person name="Lindquist E."/>
            <person name="Mehrabi R."/>
            <person name="Ohm R.A."/>
            <person name="Owen T.J."/>
            <person name="Salamov A."/>
            <person name="Schwelm A."/>
            <person name="Schijlen E."/>
            <person name="Sun H."/>
            <person name="van den Burg H.A."/>
            <person name="van Ham R.C.H.J."/>
            <person name="Zhang S."/>
            <person name="Goodwin S.B."/>
            <person name="Grigoriev I.V."/>
            <person name="Collemare J."/>
            <person name="Bradshaw R.E."/>
        </authorList>
    </citation>
    <scope>NUCLEOTIDE SEQUENCE [LARGE SCALE GENOMIC DNA]</scope>
    <source>
        <strain evidence="10">NZE10 / CBS 128990</strain>
    </source>
</reference>
<dbReference type="AlphaFoldDB" id="N1Q1R9"/>
<dbReference type="SUPFAM" id="SSF53720">
    <property type="entry name" value="ALDH-like"/>
    <property type="match status" value="1"/>
</dbReference>
<evidence type="ECO:0000256" key="3">
    <source>
        <dbReference type="ARBA" id="ARBA00024226"/>
    </source>
</evidence>
<keyword evidence="7" id="KW-0812">Transmembrane</keyword>
<evidence type="ECO:0000256" key="6">
    <source>
        <dbReference type="RuleBase" id="RU003345"/>
    </source>
</evidence>
<dbReference type="Gene3D" id="3.40.605.10">
    <property type="entry name" value="Aldehyde Dehydrogenase, Chain A, domain 1"/>
    <property type="match status" value="1"/>
</dbReference>
<comment type="catalytic activity">
    <reaction evidence="4">
        <text>an aldehyde + NAD(+) + H2O = a carboxylate + NADH + 2 H(+)</text>
        <dbReference type="Rhea" id="RHEA:16185"/>
        <dbReference type="ChEBI" id="CHEBI:15377"/>
        <dbReference type="ChEBI" id="CHEBI:15378"/>
        <dbReference type="ChEBI" id="CHEBI:17478"/>
        <dbReference type="ChEBI" id="CHEBI:29067"/>
        <dbReference type="ChEBI" id="CHEBI:57540"/>
        <dbReference type="ChEBI" id="CHEBI:57945"/>
        <dbReference type="EC" id="1.2.1.3"/>
    </reaction>
</comment>
<dbReference type="InterPro" id="IPR016163">
    <property type="entry name" value="Ald_DH_C"/>
</dbReference>
<sequence length="604" mass="66256">MDASARILLDPTVISTVTCLLLAWIAFALIRTDPEGAVDFSVTAPEQCKPGWQGKVLHRPSIKVPGTAIQCYAPASGQLLGFVNPSTPDRIDRIIARASVAQQRWKATTYVQRRKVLKTLLKFLLDNTEAIVRAACLDSGKTRTDAIFGEVLVTAEKLKWTIDHGEKALRPDRRPTNFLMFYKHNEIQYEPLGVIAACVSWNYPFHNFIGPVISGIFAGNAVVVKNSEQTAWSSVYFVSIVREALSACGHDPNLVHAFSCWPHTAEYFTSHPGISHLTFIGSKPVAHEVAKSASKALTPLCIELGGKDAAVVLDQPDGRAMSKREMERIASILMRGVFQSSGQNCVGIERIIAMPKAYDILIEMLEPRIRNLRPGNDLDPDNDKDVGVDVGALISPASFDRLESLIAEARGQGARLVVGGHRFQHERYPAGHYFSPTLLVDVTPTMRIAQTELFAPVCVVMRADNMDEAIKITNSTIYGLGCSIFGPTGTSAARENLRHVTSQAKAGMVAVHDFASYYVVQLPFGGVAQSGYGRFAGAEGLRSVCNAKSVCRDKMPGLLKTRIPKSLDYPMRPRAWHEARGVVELGYGESLRRRWQGICKLIGL</sequence>
<dbReference type="Proteomes" id="UP000016933">
    <property type="component" value="Unassembled WGS sequence"/>
</dbReference>
<dbReference type="CDD" id="cd07098">
    <property type="entry name" value="ALDH_F15-22"/>
    <property type="match status" value="1"/>
</dbReference>
<dbReference type="FunFam" id="3.40.309.10:FF:000024">
    <property type="entry name" value="Betaine aldehyde dehydrogenase"/>
    <property type="match status" value="1"/>
</dbReference>
<name>N1Q1R9_DOTSN</name>
<evidence type="ECO:0000313" key="10">
    <source>
        <dbReference type="Proteomes" id="UP000016933"/>
    </source>
</evidence>
<dbReference type="OMA" id="ILMRGTF"/>
<dbReference type="OrthoDB" id="310895at2759"/>
<dbReference type="STRING" id="675120.N1Q1R9"/>
<dbReference type="InterPro" id="IPR016160">
    <property type="entry name" value="Ald_DH_CS_CYS"/>
</dbReference>
<evidence type="ECO:0000259" key="8">
    <source>
        <dbReference type="Pfam" id="PF00171"/>
    </source>
</evidence>
<dbReference type="InterPro" id="IPR015590">
    <property type="entry name" value="Aldehyde_DH_dom"/>
</dbReference>
<dbReference type="InterPro" id="IPR016162">
    <property type="entry name" value="Ald_DH_N"/>
</dbReference>
<reference evidence="9 10" key="2">
    <citation type="journal article" date="2012" name="PLoS Pathog.">
        <title>Diverse lifestyles and strategies of plant pathogenesis encoded in the genomes of eighteen Dothideomycetes fungi.</title>
        <authorList>
            <person name="Ohm R.A."/>
            <person name="Feau N."/>
            <person name="Henrissat B."/>
            <person name="Schoch C.L."/>
            <person name="Horwitz B.A."/>
            <person name="Barry K.W."/>
            <person name="Condon B.J."/>
            <person name="Copeland A.C."/>
            <person name="Dhillon B."/>
            <person name="Glaser F."/>
            <person name="Hesse C.N."/>
            <person name="Kosti I."/>
            <person name="LaButti K."/>
            <person name="Lindquist E.A."/>
            <person name="Lucas S."/>
            <person name="Salamov A.A."/>
            <person name="Bradshaw R.E."/>
            <person name="Ciuffetti L."/>
            <person name="Hamelin R.C."/>
            <person name="Kema G.H.J."/>
            <person name="Lawrence C."/>
            <person name="Scott J.A."/>
            <person name="Spatafora J.W."/>
            <person name="Turgeon B.G."/>
            <person name="de Wit P.J.G.M."/>
            <person name="Zhong S."/>
            <person name="Goodwin S.B."/>
            <person name="Grigoriev I.V."/>
        </authorList>
    </citation>
    <scope>NUCLEOTIDE SEQUENCE [LARGE SCALE GENOMIC DNA]</scope>
    <source>
        <strain evidence="10">NZE10 / CBS 128990</strain>
    </source>
</reference>
<feature type="active site" evidence="5">
    <location>
        <position position="303"/>
    </location>
</feature>
<dbReference type="GO" id="GO:0004029">
    <property type="term" value="F:aldehyde dehydrogenase (NAD+) activity"/>
    <property type="evidence" value="ECO:0007669"/>
    <property type="project" value="UniProtKB-EC"/>
</dbReference>
<dbReference type="HOGENOM" id="CLU_005391_1_0_1"/>
<proteinExistence type="inferred from homology"/>
<keyword evidence="7" id="KW-1133">Transmembrane helix</keyword>
<keyword evidence="10" id="KW-1185">Reference proteome</keyword>
<accession>N1Q1R9</accession>
<dbReference type="GO" id="GO:0007131">
    <property type="term" value="P:reciprocal meiotic recombination"/>
    <property type="evidence" value="ECO:0007669"/>
    <property type="project" value="EnsemblFungi"/>
</dbReference>
<comment type="similarity">
    <text evidence="1 6">Belongs to the aldehyde dehydrogenase family.</text>
</comment>
<dbReference type="EC" id="1.2.1.3" evidence="3"/>
<dbReference type="PROSITE" id="PS00687">
    <property type="entry name" value="ALDEHYDE_DEHYDR_GLU"/>
    <property type="match status" value="1"/>
</dbReference>
<dbReference type="PROSITE" id="PS00070">
    <property type="entry name" value="ALDEHYDE_DEHYDR_CYS"/>
    <property type="match status" value="1"/>
</dbReference>
<evidence type="ECO:0000256" key="2">
    <source>
        <dbReference type="ARBA" id="ARBA00023002"/>
    </source>
</evidence>
<dbReference type="Pfam" id="PF00171">
    <property type="entry name" value="Aldedh"/>
    <property type="match status" value="1"/>
</dbReference>
<dbReference type="InterPro" id="IPR016161">
    <property type="entry name" value="Ald_DH/histidinol_DH"/>
</dbReference>
<feature type="domain" description="Aldehyde dehydrogenase" evidence="8">
    <location>
        <begin position="68"/>
        <end position="550"/>
    </location>
</feature>
<dbReference type="EMBL" id="KB446535">
    <property type="protein sequence ID" value="EME49676.1"/>
    <property type="molecule type" value="Genomic_DNA"/>
</dbReference>
<dbReference type="eggNOG" id="KOG2454">
    <property type="taxonomic scope" value="Eukaryota"/>
</dbReference>
<evidence type="ECO:0000256" key="5">
    <source>
        <dbReference type="PROSITE-ProRule" id="PRU10007"/>
    </source>
</evidence>
<gene>
    <name evidence="9" type="ORF">DOTSEDRAFT_164262</name>
</gene>
<protein>
    <recommendedName>
        <fullName evidence="3">aldehyde dehydrogenase (NAD(+))</fullName>
        <ecNumber evidence="3">1.2.1.3</ecNumber>
    </recommendedName>
</protein>
<feature type="transmembrane region" description="Helical" evidence="7">
    <location>
        <begin position="7"/>
        <end position="30"/>
    </location>
</feature>
<keyword evidence="7" id="KW-0472">Membrane</keyword>
<evidence type="ECO:0000313" key="9">
    <source>
        <dbReference type="EMBL" id="EME49676.1"/>
    </source>
</evidence>
<evidence type="ECO:0000256" key="7">
    <source>
        <dbReference type="SAM" id="Phobius"/>
    </source>
</evidence>
<organism evidence="9 10">
    <name type="scientific">Dothistroma septosporum (strain NZE10 / CBS 128990)</name>
    <name type="common">Red band needle blight fungus</name>
    <name type="synonym">Mycosphaerella pini</name>
    <dbReference type="NCBI Taxonomy" id="675120"/>
    <lineage>
        <taxon>Eukaryota</taxon>
        <taxon>Fungi</taxon>
        <taxon>Dikarya</taxon>
        <taxon>Ascomycota</taxon>
        <taxon>Pezizomycotina</taxon>
        <taxon>Dothideomycetes</taxon>
        <taxon>Dothideomycetidae</taxon>
        <taxon>Mycosphaerellales</taxon>
        <taxon>Mycosphaerellaceae</taxon>
        <taxon>Dothistroma</taxon>
    </lineage>
</organism>
<evidence type="ECO:0000256" key="1">
    <source>
        <dbReference type="ARBA" id="ARBA00009986"/>
    </source>
</evidence>
<evidence type="ECO:0000256" key="4">
    <source>
        <dbReference type="ARBA" id="ARBA00049194"/>
    </source>
</evidence>
<dbReference type="PANTHER" id="PTHR11699">
    <property type="entry name" value="ALDEHYDE DEHYDROGENASE-RELATED"/>
    <property type="match status" value="1"/>
</dbReference>